<feature type="region of interest" description="Disordered" evidence="1">
    <location>
        <begin position="466"/>
        <end position="523"/>
    </location>
</feature>
<accession>A0A022KT68</accession>
<keyword evidence="3" id="KW-1185">Reference proteome</keyword>
<dbReference type="HOGENOM" id="CLU_027325_0_0_11"/>
<dbReference type="AlphaFoldDB" id="A0A022KT68"/>
<comment type="caution">
    <text evidence="2">The sequence shown here is derived from an EMBL/GenBank/DDBJ whole genome shotgun (WGS) entry which is preliminary data.</text>
</comment>
<dbReference type="STRING" id="1249481.D641_0110145"/>
<dbReference type="OrthoDB" id="4788037at2"/>
<protein>
    <submittedName>
        <fullName evidence="2">Uncharacterized protein</fullName>
    </submittedName>
</protein>
<name>A0A022KT68_9MICO</name>
<sequence>MGGELFTPVRRWPVRARSPLTQERIIDEVDAPSGDPQAALACRMHERMKTRTRLYARQLRDMATFFHYDPDAQGALDEADISAMKIAVGLRTSSFRAGAMIRDAHRAVEQMPGTFHRLAEGELPEEWHVHLLRLVRPLDEGHVQHIDEHVASWDLASISRDQFVRHLRRLVAMVTALDTPKPPSALRSVDLHLADPELGTASLTITGPIPEIMALSHRLDVCAHAVQKAQRTALQDENAAEIPFDIDGDVLERGRPLSLAAIRYAILTRSVLETGTVQVPAPRFKLYVTVPALTLQGRSEMPGMLNGLVPVPVDQARALAGGESTWFRILTDPATGAYLPAAPTTYRPPAALLEQLRFRHPTCNAPGCTRPTILASEADHIIEFNHLDPSGGGPTSLENLHLLCWLHHKWKTLGRLDPVRDDADLHNSWPSGMDRTLWTIDGKITTTTWDDRDLVAPQLAAEMNEEWREQQGRHGPRRRPRGDTSAAGDDDPSGNRHANTPGAAGNDLTGADDPISQYGDPPF</sequence>
<evidence type="ECO:0000313" key="3">
    <source>
        <dbReference type="Proteomes" id="UP000019754"/>
    </source>
</evidence>
<dbReference type="EMBL" id="AORC01000011">
    <property type="protein sequence ID" value="EYT48985.1"/>
    <property type="molecule type" value="Genomic_DNA"/>
</dbReference>
<proteinExistence type="predicted"/>
<dbReference type="CDD" id="cd00085">
    <property type="entry name" value="HNHc"/>
    <property type="match status" value="1"/>
</dbReference>
<dbReference type="InterPro" id="IPR003615">
    <property type="entry name" value="HNH_nuc"/>
</dbReference>
<evidence type="ECO:0000256" key="1">
    <source>
        <dbReference type="SAM" id="MobiDB-lite"/>
    </source>
</evidence>
<organism evidence="2 3">
    <name type="scientific">Brachybacterium muris UCD-AY4</name>
    <dbReference type="NCBI Taxonomy" id="1249481"/>
    <lineage>
        <taxon>Bacteria</taxon>
        <taxon>Bacillati</taxon>
        <taxon>Actinomycetota</taxon>
        <taxon>Actinomycetes</taxon>
        <taxon>Micrococcales</taxon>
        <taxon>Dermabacteraceae</taxon>
        <taxon>Brachybacterium</taxon>
    </lineage>
</organism>
<gene>
    <name evidence="2" type="ORF">D641_0110145</name>
</gene>
<dbReference type="Proteomes" id="UP000019754">
    <property type="component" value="Unassembled WGS sequence"/>
</dbReference>
<evidence type="ECO:0000313" key="2">
    <source>
        <dbReference type="EMBL" id="EYT48985.1"/>
    </source>
</evidence>
<dbReference type="RefSeq" id="WP_017823555.1">
    <property type="nucleotide sequence ID" value="NZ_AORC01000011.1"/>
</dbReference>
<reference evidence="2 3" key="1">
    <citation type="journal article" date="2013" name="Genome Announc.">
        <title>Draft genome sequence of an Actinobacterium, Brachybacterium muris strain UCD-AY4.</title>
        <authorList>
            <person name="Lo J.R."/>
            <person name="Lang J.M."/>
            <person name="Darling A.E."/>
            <person name="Eisen J.A."/>
            <person name="Coil D.A."/>
        </authorList>
    </citation>
    <scope>NUCLEOTIDE SEQUENCE [LARGE SCALE GENOMIC DNA]</scope>
    <source>
        <strain evidence="2 3">UCD-AY4</strain>
    </source>
</reference>